<proteinExistence type="predicted"/>
<organism evidence="3 4">
    <name type="scientific">Botrimarina colliarenosi</name>
    <dbReference type="NCBI Taxonomy" id="2528001"/>
    <lineage>
        <taxon>Bacteria</taxon>
        <taxon>Pseudomonadati</taxon>
        <taxon>Planctomycetota</taxon>
        <taxon>Planctomycetia</taxon>
        <taxon>Pirellulales</taxon>
        <taxon>Lacipirellulaceae</taxon>
        <taxon>Botrimarina</taxon>
    </lineage>
</organism>
<dbReference type="EMBL" id="SJPR01000001">
    <property type="protein sequence ID" value="TWU00172.1"/>
    <property type="molecule type" value="Genomic_DNA"/>
</dbReference>
<gene>
    <name evidence="3" type="ORF">Pla108_11170</name>
</gene>
<dbReference type="Proteomes" id="UP000317421">
    <property type="component" value="Unassembled WGS sequence"/>
</dbReference>
<feature type="transmembrane region" description="Helical" evidence="2">
    <location>
        <begin position="162"/>
        <end position="180"/>
    </location>
</feature>
<evidence type="ECO:0000256" key="2">
    <source>
        <dbReference type="SAM" id="Phobius"/>
    </source>
</evidence>
<feature type="transmembrane region" description="Helical" evidence="2">
    <location>
        <begin position="187"/>
        <end position="207"/>
    </location>
</feature>
<keyword evidence="2" id="KW-1133">Transmembrane helix</keyword>
<feature type="transmembrane region" description="Helical" evidence="2">
    <location>
        <begin position="96"/>
        <end position="117"/>
    </location>
</feature>
<feature type="region of interest" description="Disordered" evidence="1">
    <location>
        <begin position="1"/>
        <end position="24"/>
    </location>
</feature>
<keyword evidence="2" id="KW-0472">Membrane</keyword>
<protein>
    <submittedName>
        <fullName evidence="3">Uncharacterized protein</fullName>
    </submittedName>
</protein>
<sequence length="262" mass="28376">MPRPQEAESNATAQRPKLGKQSYMETDPSSWRNYAAISLTLKSSLCALIFSAVALKGSRVRWWKRLLSGVGCFFVEAGILIAYQCGRVEGASFKAWLPRVLVGLTAIALALASDWSGWQSRSEWARDSMVGAVYLLSADAASSEGSIIYTMDGNAGEITGRWNSAVFLGAYGVALGALFLRNTLNAAIALGWLGAMTGVILSVRFFAWSLDSLDNDVSRLHYSLSYYLHFHGPTLLAPWVALVVLILTTRATSSDPVQDATP</sequence>
<keyword evidence="4" id="KW-1185">Reference proteome</keyword>
<keyword evidence="2" id="KW-0812">Transmembrane</keyword>
<evidence type="ECO:0000313" key="3">
    <source>
        <dbReference type="EMBL" id="TWU00172.1"/>
    </source>
</evidence>
<feature type="transmembrane region" description="Helical" evidence="2">
    <location>
        <begin position="34"/>
        <end position="54"/>
    </location>
</feature>
<evidence type="ECO:0000313" key="4">
    <source>
        <dbReference type="Proteomes" id="UP000317421"/>
    </source>
</evidence>
<feature type="transmembrane region" description="Helical" evidence="2">
    <location>
        <begin position="227"/>
        <end position="247"/>
    </location>
</feature>
<name>A0A5C6AME4_9BACT</name>
<dbReference type="AlphaFoldDB" id="A0A5C6AME4"/>
<reference evidence="3 4" key="1">
    <citation type="submission" date="2019-02" db="EMBL/GenBank/DDBJ databases">
        <title>Deep-cultivation of Planctomycetes and their phenomic and genomic characterization uncovers novel biology.</title>
        <authorList>
            <person name="Wiegand S."/>
            <person name="Jogler M."/>
            <person name="Boedeker C."/>
            <person name="Pinto D."/>
            <person name="Vollmers J."/>
            <person name="Rivas-Marin E."/>
            <person name="Kohn T."/>
            <person name="Peeters S.H."/>
            <person name="Heuer A."/>
            <person name="Rast P."/>
            <person name="Oberbeckmann S."/>
            <person name="Bunk B."/>
            <person name="Jeske O."/>
            <person name="Meyerdierks A."/>
            <person name="Storesund J.E."/>
            <person name="Kallscheuer N."/>
            <person name="Luecker S."/>
            <person name="Lage O.M."/>
            <person name="Pohl T."/>
            <person name="Merkel B.J."/>
            <person name="Hornburger P."/>
            <person name="Mueller R.-W."/>
            <person name="Bruemmer F."/>
            <person name="Labrenz M."/>
            <person name="Spormann A.M."/>
            <person name="Op Den Camp H."/>
            <person name="Overmann J."/>
            <person name="Amann R."/>
            <person name="Jetten M.S.M."/>
            <person name="Mascher T."/>
            <person name="Medema M.H."/>
            <person name="Devos D.P."/>
            <person name="Kaster A.-K."/>
            <person name="Ovreas L."/>
            <person name="Rohde M."/>
            <person name="Galperin M.Y."/>
            <person name="Jogler C."/>
        </authorList>
    </citation>
    <scope>NUCLEOTIDE SEQUENCE [LARGE SCALE GENOMIC DNA]</scope>
    <source>
        <strain evidence="3 4">Pla108</strain>
    </source>
</reference>
<comment type="caution">
    <text evidence="3">The sequence shown here is derived from an EMBL/GenBank/DDBJ whole genome shotgun (WGS) entry which is preliminary data.</text>
</comment>
<evidence type="ECO:0000256" key="1">
    <source>
        <dbReference type="SAM" id="MobiDB-lite"/>
    </source>
</evidence>
<accession>A0A5C6AME4</accession>
<feature type="transmembrane region" description="Helical" evidence="2">
    <location>
        <begin position="66"/>
        <end position="84"/>
    </location>
</feature>